<feature type="domain" description="VRR-NUC" evidence="4">
    <location>
        <begin position="14"/>
        <end position="124"/>
    </location>
</feature>
<dbReference type="GO" id="GO:0004518">
    <property type="term" value="F:nuclease activity"/>
    <property type="evidence" value="ECO:0007669"/>
    <property type="project" value="UniProtKB-KW"/>
</dbReference>
<protein>
    <submittedName>
        <fullName evidence="5">VRR-NUC domain protein</fullName>
    </submittedName>
</protein>
<comment type="cofactor">
    <cofactor evidence="1">
        <name>Mg(2+)</name>
        <dbReference type="ChEBI" id="CHEBI:18420"/>
    </cofactor>
</comment>
<evidence type="ECO:0000313" key="5">
    <source>
        <dbReference type="EMBL" id="VYT16440.1"/>
    </source>
</evidence>
<evidence type="ECO:0000256" key="3">
    <source>
        <dbReference type="ARBA" id="ARBA00022801"/>
    </source>
</evidence>
<dbReference type="RefSeq" id="WP_172504125.1">
    <property type="nucleotide sequence ID" value="NZ_CACRSU010000017.1"/>
</dbReference>
<evidence type="ECO:0000256" key="1">
    <source>
        <dbReference type="ARBA" id="ARBA00001946"/>
    </source>
</evidence>
<keyword evidence="2" id="KW-0540">Nuclease</keyword>
<dbReference type="InterPro" id="IPR014883">
    <property type="entry name" value="VRR_NUC"/>
</dbReference>
<dbReference type="SMART" id="SM00990">
    <property type="entry name" value="VRR_NUC"/>
    <property type="match status" value="1"/>
</dbReference>
<name>A0A6N2UFG4_9BACE</name>
<evidence type="ECO:0000256" key="2">
    <source>
        <dbReference type="ARBA" id="ARBA00022722"/>
    </source>
</evidence>
<dbReference type="GO" id="GO:0003676">
    <property type="term" value="F:nucleic acid binding"/>
    <property type="evidence" value="ECO:0007669"/>
    <property type="project" value="InterPro"/>
</dbReference>
<dbReference type="Gene3D" id="3.40.1350.10">
    <property type="match status" value="1"/>
</dbReference>
<dbReference type="AlphaFoldDB" id="A0A6N2UFG4"/>
<dbReference type="GO" id="GO:0016788">
    <property type="term" value="F:hydrolase activity, acting on ester bonds"/>
    <property type="evidence" value="ECO:0007669"/>
    <property type="project" value="InterPro"/>
</dbReference>
<dbReference type="EMBL" id="CACRSU010000017">
    <property type="protein sequence ID" value="VYT16440.1"/>
    <property type="molecule type" value="Genomic_DNA"/>
</dbReference>
<evidence type="ECO:0000259" key="4">
    <source>
        <dbReference type="SMART" id="SM00990"/>
    </source>
</evidence>
<sequence length="138" mass="15564">MTFEEMKAIANKTTTRKKSRHIESQIQQSCVKWFRLQFPEIGLLLFAVPNGGARNKREAGILKGEGVTAGVADMILLKPSGGFASLCIEFKTEEKGSTQRETQKQWQKAAEAAGNKYVICRSFDDFRKEVISYLFPKK</sequence>
<accession>A0A6N2UFG4</accession>
<keyword evidence="3" id="KW-0378">Hydrolase</keyword>
<reference evidence="5" key="1">
    <citation type="submission" date="2019-11" db="EMBL/GenBank/DDBJ databases">
        <authorList>
            <person name="Feng L."/>
        </authorList>
    </citation>
    <scope>NUCLEOTIDE SEQUENCE</scope>
    <source>
        <strain evidence="5">BintestinalisLFYP9</strain>
    </source>
</reference>
<organism evidence="5">
    <name type="scientific">Bacteroides intestinalis</name>
    <dbReference type="NCBI Taxonomy" id="329854"/>
    <lineage>
        <taxon>Bacteria</taxon>
        <taxon>Pseudomonadati</taxon>
        <taxon>Bacteroidota</taxon>
        <taxon>Bacteroidia</taxon>
        <taxon>Bacteroidales</taxon>
        <taxon>Bacteroidaceae</taxon>
        <taxon>Bacteroides</taxon>
    </lineage>
</organism>
<dbReference type="InterPro" id="IPR011856">
    <property type="entry name" value="tRNA_endonuc-like_dom_sf"/>
</dbReference>
<gene>
    <name evidence="5" type="ORF">BILFYP9_02042</name>
</gene>
<proteinExistence type="predicted"/>